<protein>
    <submittedName>
        <fullName evidence="2">Pyridoxamine 5'-phosphate oxidase</fullName>
    </submittedName>
</protein>
<dbReference type="InterPro" id="IPR012349">
    <property type="entry name" value="Split_barrel_FMN-bd"/>
</dbReference>
<dbReference type="RefSeq" id="WP_108021542.1">
    <property type="nucleotide sequence ID" value="NZ_QBKR01000001.1"/>
</dbReference>
<dbReference type="OrthoDB" id="2381603at2"/>
<dbReference type="Gene3D" id="2.30.110.10">
    <property type="entry name" value="Electron Transport, Fmn-binding Protein, Chain A"/>
    <property type="match status" value="1"/>
</dbReference>
<evidence type="ECO:0000313" key="3">
    <source>
        <dbReference type="Proteomes" id="UP000244240"/>
    </source>
</evidence>
<sequence length="151" mass="16716">MAEEVSKTLTDKLMNKLQGEQFVLLATVDAETGTPVVNAVSWVYAPDGKHLRVAVGHRSRMIPNVKTTPQVTVTVIGPDTTYSIVGKARISHEPLEGAQIKLAGIEIAVEAVHNVMFYGAKIVEEPRYVKTYDKEAADKLDRQVMEALKRW</sequence>
<reference evidence="2 3" key="1">
    <citation type="submission" date="2018-04" db="EMBL/GenBank/DDBJ databases">
        <title>Genomic Encyclopedia of Archaeal and Bacterial Type Strains, Phase II (KMG-II): from individual species to whole genera.</title>
        <authorList>
            <person name="Goeker M."/>
        </authorList>
    </citation>
    <scope>NUCLEOTIDE SEQUENCE [LARGE SCALE GENOMIC DNA]</scope>
    <source>
        <strain evidence="2 3">DSM 45787</strain>
    </source>
</reference>
<comment type="caution">
    <text evidence="2">The sequence shown here is derived from an EMBL/GenBank/DDBJ whole genome shotgun (WGS) entry which is preliminary data.</text>
</comment>
<feature type="domain" description="Pyridoxamine 5'-phosphate oxidase N-terminal" evidence="1">
    <location>
        <begin position="9"/>
        <end position="100"/>
    </location>
</feature>
<dbReference type="InterPro" id="IPR011576">
    <property type="entry name" value="Pyridox_Oxase_N"/>
</dbReference>
<evidence type="ECO:0000313" key="2">
    <source>
        <dbReference type="EMBL" id="PTX65068.1"/>
    </source>
</evidence>
<keyword evidence="3" id="KW-1185">Reference proteome</keyword>
<accession>A0A2T6C9R6</accession>
<name>A0A2T6C9R6_9BACL</name>
<dbReference type="EMBL" id="QBKR01000001">
    <property type="protein sequence ID" value="PTX65068.1"/>
    <property type="molecule type" value="Genomic_DNA"/>
</dbReference>
<dbReference type="Pfam" id="PF01243">
    <property type="entry name" value="PNPOx_N"/>
    <property type="match status" value="1"/>
</dbReference>
<gene>
    <name evidence="2" type="ORF">C8P63_101296</name>
</gene>
<dbReference type="AlphaFoldDB" id="A0A2T6C9R6"/>
<dbReference type="NCBIfam" id="NF005232">
    <property type="entry name" value="PRK06733.1"/>
    <property type="match status" value="1"/>
</dbReference>
<dbReference type="Proteomes" id="UP000244240">
    <property type="component" value="Unassembled WGS sequence"/>
</dbReference>
<organism evidence="2 3">
    <name type="scientific">Melghirimyces profundicolus</name>
    <dbReference type="NCBI Taxonomy" id="1242148"/>
    <lineage>
        <taxon>Bacteria</taxon>
        <taxon>Bacillati</taxon>
        <taxon>Bacillota</taxon>
        <taxon>Bacilli</taxon>
        <taxon>Bacillales</taxon>
        <taxon>Thermoactinomycetaceae</taxon>
        <taxon>Melghirimyces</taxon>
    </lineage>
</organism>
<evidence type="ECO:0000259" key="1">
    <source>
        <dbReference type="Pfam" id="PF01243"/>
    </source>
</evidence>
<proteinExistence type="predicted"/>
<dbReference type="SUPFAM" id="SSF50475">
    <property type="entry name" value="FMN-binding split barrel"/>
    <property type="match status" value="1"/>
</dbReference>